<reference evidence="1" key="1">
    <citation type="submission" date="2024-07" db="EMBL/GenBank/DDBJ databases">
        <title>Whole genome sequence of bacterial strains from algal surface.</title>
        <authorList>
            <person name="Kumar P."/>
        </authorList>
    </citation>
    <scope>NUCLEOTIDE SEQUENCE</scope>
    <source>
        <strain evidence="1">PP-1MA</strain>
    </source>
</reference>
<dbReference type="EMBL" id="CP165718">
    <property type="protein sequence ID" value="XDV08775.1"/>
    <property type="molecule type" value="Genomic_DNA"/>
</dbReference>
<sequence length="55" mass="5249">MAGVGGGQVSVNNNGDVTGFGIKAGAGINAGAVVEKPIVGFAIEEDKGFAKTGGN</sequence>
<gene>
    <name evidence="1" type="ORF">AB8S08_08310</name>
</gene>
<protein>
    <submittedName>
        <fullName evidence="1">Uncharacterized protein</fullName>
    </submittedName>
</protein>
<dbReference type="AlphaFoldDB" id="A0AB39X3Y0"/>
<evidence type="ECO:0000313" key="1">
    <source>
        <dbReference type="EMBL" id="XDV08775.1"/>
    </source>
</evidence>
<proteinExistence type="predicted"/>
<accession>A0AB39X3Y0</accession>
<name>A0AB39X3Y0_9GAMM</name>
<organism evidence="1">
    <name type="scientific">Pseudidiomarina sp. PP-1MA</name>
    <dbReference type="NCBI Taxonomy" id="3237706"/>
    <lineage>
        <taxon>Bacteria</taxon>
        <taxon>Pseudomonadati</taxon>
        <taxon>Pseudomonadota</taxon>
        <taxon>Gammaproteobacteria</taxon>
        <taxon>Alteromonadales</taxon>
        <taxon>Idiomarinaceae</taxon>
        <taxon>Pseudidiomarina</taxon>
    </lineage>
</organism>
<dbReference type="RefSeq" id="WP_153826962.1">
    <property type="nucleotide sequence ID" value="NZ_CP165718.1"/>
</dbReference>